<evidence type="ECO:0000313" key="1">
    <source>
        <dbReference type="EMBL" id="CAG8768932.1"/>
    </source>
</evidence>
<comment type="caution">
    <text evidence="1">The sequence shown here is derived from an EMBL/GenBank/DDBJ whole genome shotgun (WGS) entry which is preliminary data.</text>
</comment>
<sequence length="40" mass="4466">MKPTDYQRYIDLYKSKALVHPDDPGRVMAALVVGGATQEM</sequence>
<evidence type="ECO:0000313" key="2">
    <source>
        <dbReference type="Proteomes" id="UP000789396"/>
    </source>
</evidence>
<feature type="non-terminal residue" evidence="1">
    <location>
        <position position="40"/>
    </location>
</feature>
<organism evidence="1 2">
    <name type="scientific">Racocetra fulgida</name>
    <dbReference type="NCBI Taxonomy" id="60492"/>
    <lineage>
        <taxon>Eukaryota</taxon>
        <taxon>Fungi</taxon>
        <taxon>Fungi incertae sedis</taxon>
        <taxon>Mucoromycota</taxon>
        <taxon>Glomeromycotina</taxon>
        <taxon>Glomeromycetes</taxon>
        <taxon>Diversisporales</taxon>
        <taxon>Gigasporaceae</taxon>
        <taxon>Racocetra</taxon>
    </lineage>
</organism>
<dbReference type="AlphaFoldDB" id="A0A9N9J7K7"/>
<proteinExistence type="predicted"/>
<dbReference type="Proteomes" id="UP000789396">
    <property type="component" value="Unassembled WGS sequence"/>
</dbReference>
<name>A0A9N9J7K7_9GLOM</name>
<reference evidence="1" key="1">
    <citation type="submission" date="2021-06" db="EMBL/GenBank/DDBJ databases">
        <authorList>
            <person name="Kallberg Y."/>
            <person name="Tangrot J."/>
            <person name="Rosling A."/>
        </authorList>
    </citation>
    <scope>NUCLEOTIDE SEQUENCE</scope>
    <source>
        <strain evidence="1">IN212</strain>
    </source>
</reference>
<dbReference type="OrthoDB" id="153074at2759"/>
<dbReference type="EMBL" id="CAJVPZ010045251">
    <property type="protein sequence ID" value="CAG8768932.1"/>
    <property type="molecule type" value="Genomic_DNA"/>
</dbReference>
<protein>
    <submittedName>
        <fullName evidence="1">938_t:CDS:1</fullName>
    </submittedName>
</protein>
<accession>A0A9N9J7K7</accession>
<gene>
    <name evidence="1" type="ORF">RFULGI_LOCUS14906</name>
</gene>
<keyword evidence="2" id="KW-1185">Reference proteome</keyword>
<feature type="non-terminal residue" evidence="1">
    <location>
        <position position="1"/>
    </location>
</feature>